<dbReference type="PANTHER" id="PTHR45657">
    <property type="entry name" value="CRAL-TRIO DOMAIN-CONTAINING PROTEIN YKL091C-RELATED"/>
    <property type="match status" value="1"/>
</dbReference>
<accession>A0A395I9C4</accession>
<dbReference type="InterPro" id="IPR011074">
    <property type="entry name" value="CRAL/TRIO_N_dom"/>
</dbReference>
<dbReference type="PROSITE" id="PS50191">
    <property type="entry name" value="CRAL_TRIO"/>
    <property type="match status" value="1"/>
</dbReference>
<evidence type="ECO:0000259" key="1">
    <source>
        <dbReference type="PROSITE" id="PS50191"/>
    </source>
</evidence>
<proteinExistence type="predicted"/>
<dbReference type="AlphaFoldDB" id="A0A395I9C4"/>
<dbReference type="SMART" id="SM00516">
    <property type="entry name" value="SEC14"/>
    <property type="match status" value="1"/>
</dbReference>
<dbReference type="Proteomes" id="UP000248961">
    <property type="component" value="Unassembled WGS sequence"/>
</dbReference>
<dbReference type="STRING" id="1450537.A0A395I9C4"/>
<dbReference type="PANTHER" id="PTHR45657:SF20">
    <property type="entry name" value="CRAL_TRIO DOMAIN PROTEIN (AFU_ORTHOLOGUE AFUA_5G00680)"/>
    <property type="match status" value="1"/>
</dbReference>
<dbReference type="CDD" id="cd00170">
    <property type="entry name" value="SEC14"/>
    <property type="match status" value="1"/>
</dbReference>
<keyword evidence="3" id="KW-1185">Reference proteome</keyword>
<dbReference type="EMBL" id="KZ824268">
    <property type="protein sequence ID" value="RAL16767.1"/>
    <property type="molecule type" value="Genomic_DNA"/>
</dbReference>
<reference evidence="2 3" key="1">
    <citation type="submission" date="2018-02" db="EMBL/GenBank/DDBJ databases">
        <title>The genomes of Aspergillus section Nigri reveals drivers in fungal speciation.</title>
        <authorList>
            <consortium name="DOE Joint Genome Institute"/>
            <person name="Vesth T.C."/>
            <person name="Nybo J."/>
            <person name="Theobald S."/>
            <person name="Brandl J."/>
            <person name="Frisvad J.C."/>
            <person name="Nielsen K.F."/>
            <person name="Lyhne E.K."/>
            <person name="Kogle M.E."/>
            <person name="Kuo A."/>
            <person name="Riley R."/>
            <person name="Clum A."/>
            <person name="Nolan M."/>
            <person name="Lipzen A."/>
            <person name="Salamov A."/>
            <person name="Henrissat B."/>
            <person name="Wiebenga A."/>
            <person name="De vries R.P."/>
            <person name="Grigoriev I.V."/>
            <person name="Mortensen U.H."/>
            <person name="Andersen M.R."/>
            <person name="Baker S.E."/>
        </authorList>
    </citation>
    <scope>NUCLEOTIDE SEQUENCE [LARGE SCALE GENOMIC DNA]</scope>
    <source>
        <strain evidence="2 3">CBS 101889</strain>
    </source>
</reference>
<dbReference type="GeneID" id="37205329"/>
<dbReference type="SMART" id="SM01100">
    <property type="entry name" value="CRAL_TRIO_N"/>
    <property type="match status" value="1"/>
</dbReference>
<dbReference type="Gene3D" id="3.40.525.10">
    <property type="entry name" value="CRAL-TRIO lipid binding domain"/>
    <property type="match status" value="1"/>
</dbReference>
<dbReference type="Pfam" id="PF00650">
    <property type="entry name" value="CRAL_TRIO"/>
    <property type="match status" value="1"/>
</dbReference>
<name>A0A395I9C4_ASPHC</name>
<dbReference type="OrthoDB" id="30289at2759"/>
<organism evidence="2 3">
    <name type="scientific">Aspergillus homomorphus (strain CBS 101889)</name>
    <dbReference type="NCBI Taxonomy" id="1450537"/>
    <lineage>
        <taxon>Eukaryota</taxon>
        <taxon>Fungi</taxon>
        <taxon>Dikarya</taxon>
        <taxon>Ascomycota</taxon>
        <taxon>Pezizomycotina</taxon>
        <taxon>Eurotiomycetes</taxon>
        <taxon>Eurotiomycetidae</taxon>
        <taxon>Eurotiales</taxon>
        <taxon>Aspergillaceae</taxon>
        <taxon>Aspergillus</taxon>
        <taxon>Aspergillus subgen. Circumdati</taxon>
    </lineage>
</organism>
<dbReference type="VEuPathDB" id="FungiDB:BO97DRAFT_75165"/>
<dbReference type="SUPFAM" id="SSF46938">
    <property type="entry name" value="CRAL/TRIO N-terminal domain"/>
    <property type="match status" value="1"/>
</dbReference>
<dbReference type="Gene3D" id="1.10.8.20">
    <property type="entry name" value="N-terminal domain of phosphatidylinositol transfer protein sec14p"/>
    <property type="match status" value="1"/>
</dbReference>
<dbReference type="RefSeq" id="XP_025555921.1">
    <property type="nucleotide sequence ID" value="XM_025701040.1"/>
</dbReference>
<dbReference type="InterPro" id="IPR051026">
    <property type="entry name" value="PI/PC_transfer"/>
</dbReference>
<dbReference type="SUPFAM" id="SSF52087">
    <property type="entry name" value="CRAL/TRIO domain"/>
    <property type="match status" value="1"/>
</dbReference>
<gene>
    <name evidence="2" type="ORF">BO97DRAFT_75165</name>
</gene>
<protein>
    <submittedName>
        <fullName evidence="2">CRAL/TRIO domain-containing protein</fullName>
    </submittedName>
</protein>
<dbReference type="InterPro" id="IPR036865">
    <property type="entry name" value="CRAL-TRIO_dom_sf"/>
</dbReference>
<dbReference type="InterPro" id="IPR036273">
    <property type="entry name" value="CRAL/TRIO_N_dom_sf"/>
</dbReference>
<evidence type="ECO:0000313" key="3">
    <source>
        <dbReference type="Proteomes" id="UP000248961"/>
    </source>
</evidence>
<dbReference type="InterPro" id="IPR001251">
    <property type="entry name" value="CRAL-TRIO_dom"/>
</dbReference>
<evidence type="ECO:0000313" key="2">
    <source>
        <dbReference type="EMBL" id="RAL16767.1"/>
    </source>
</evidence>
<feature type="domain" description="CRAL-TRIO" evidence="1">
    <location>
        <begin position="87"/>
        <end position="274"/>
    </location>
</feature>
<dbReference type="Pfam" id="PF03765">
    <property type="entry name" value="CRAL_TRIO_N"/>
    <property type="match status" value="1"/>
</dbReference>
<sequence length="334" mass="36690">MGSLAPDTAAALASLKATCAERGLLDRPQGLQEGDAVDGLTDDSTLLRFLQARKMDPTGALEQFESASRFRAEKNIVPIYDSISIDDYEDTRRLYPHWTGRRDRHGLPILFLDIAHLDHAAMKHWRSTRSVKAAPEMSQRACAYFDSLTRFVLPLCTAAADRSGGAIASPVTKSIYLVDIAKISLKQAWDLRDFAREISWILATCYPETIESIYVCNAPSYFATIWGFMKKFVDPVTAAKLVILTESQVYPTLETTIDRENIPVQLGGALTAEHGMLPDLDQDLRASLSRSSSGTNVVLPSGPLKWTENEQGQRVLVATGCTAAGPRQESVAVL</sequence>